<sequence length="121" mass="14219">MGACVTTSGTILRVITTCVIDLKWIFRYAIVLYYGFFNLYIFIALVTWLKNDHIYFKRINQILKNFQRHNRVVTPTPTQDNKLILKNVEGKIVITNHSTEIYFSNLKYCWANPNVNTKNLI</sequence>
<keyword evidence="2" id="KW-1185">Reference proteome</keyword>
<keyword evidence="1" id="KW-1133">Transmembrane helix</keyword>
<dbReference type="AlphaFoldDB" id="A0A914E4C3"/>
<accession>A0A914E4C3</accession>
<dbReference type="Proteomes" id="UP000887540">
    <property type="component" value="Unplaced"/>
</dbReference>
<organism evidence="2 3">
    <name type="scientific">Acrobeloides nanus</name>
    <dbReference type="NCBI Taxonomy" id="290746"/>
    <lineage>
        <taxon>Eukaryota</taxon>
        <taxon>Metazoa</taxon>
        <taxon>Ecdysozoa</taxon>
        <taxon>Nematoda</taxon>
        <taxon>Chromadorea</taxon>
        <taxon>Rhabditida</taxon>
        <taxon>Tylenchina</taxon>
        <taxon>Cephalobomorpha</taxon>
        <taxon>Cephaloboidea</taxon>
        <taxon>Cephalobidae</taxon>
        <taxon>Acrobeloides</taxon>
    </lineage>
</organism>
<keyword evidence="1" id="KW-0472">Membrane</keyword>
<protein>
    <submittedName>
        <fullName evidence="3">Uncharacterized protein</fullName>
    </submittedName>
</protein>
<evidence type="ECO:0000256" key="1">
    <source>
        <dbReference type="SAM" id="Phobius"/>
    </source>
</evidence>
<reference evidence="3" key="1">
    <citation type="submission" date="2022-11" db="UniProtKB">
        <authorList>
            <consortium name="WormBaseParasite"/>
        </authorList>
    </citation>
    <scope>IDENTIFICATION</scope>
</reference>
<evidence type="ECO:0000313" key="3">
    <source>
        <dbReference type="WBParaSite" id="ACRNAN_scaffold5606.g24455.t1"/>
    </source>
</evidence>
<feature type="transmembrane region" description="Helical" evidence="1">
    <location>
        <begin position="31"/>
        <end position="49"/>
    </location>
</feature>
<keyword evidence="1" id="KW-0812">Transmembrane</keyword>
<evidence type="ECO:0000313" key="2">
    <source>
        <dbReference type="Proteomes" id="UP000887540"/>
    </source>
</evidence>
<dbReference type="WBParaSite" id="ACRNAN_scaffold5606.g24455.t1">
    <property type="protein sequence ID" value="ACRNAN_scaffold5606.g24455.t1"/>
    <property type="gene ID" value="ACRNAN_scaffold5606.g24455"/>
</dbReference>
<name>A0A914E4C3_9BILA</name>
<proteinExistence type="predicted"/>